<feature type="compositionally biased region" description="Basic and acidic residues" evidence="1">
    <location>
        <begin position="368"/>
        <end position="381"/>
    </location>
</feature>
<feature type="compositionally biased region" description="Low complexity" evidence="1">
    <location>
        <begin position="331"/>
        <end position="344"/>
    </location>
</feature>
<name>A0A1Y2IIF3_TRAC3</name>
<evidence type="ECO:0000313" key="3">
    <source>
        <dbReference type="Proteomes" id="UP000193067"/>
    </source>
</evidence>
<evidence type="ECO:0000256" key="1">
    <source>
        <dbReference type="SAM" id="MobiDB-lite"/>
    </source>
</evidence>
<gene>
    <name evidence="2" type="ORF">PYCCODRAFT_1469110</name>
</gene>
<feature type="compositionally biased region" description="Basic and acidic residues" evidence="1">
    <location>
        <begin position="345"/>
        <end position="360"/>
    </location>
</feature>
<feature type="region of interest" description="Disordered" evidence="1">
    <location>
        <begin position="236"/>
        <end position="259"/>
    </location>
</feature>
<feature type="region of interest" description="Disordered" evidence="1">
    <location>
        <begin position="1"/>
        <end position="98"/>
    </location>
</feature>
<feature type="region of interest" description="Disordered" evidence="1">
    <location>
        <begin position="113"/>
        <end position="218"/>
    </location>
</feature>
<keyword evidence="3" id="KW-1185">Reference proteome</keyword>
<feature type="compositionally biased region" description="Basic and acidic residues" evidence="1">
    <location>
        <begin position="131"/>
        <end position="165"/>
    </location>
</feature>
<proteinExistence type="predicted"/>
<dbReference type="EMBL" id="KZ084115">
    <property type="protein sequence ID" value="OSD00925.1"/>
    <property type="molecule type" value="Genomic_DNA"/>
</dbReference>
<dbReference type="OrthoDB" id="2758679at2759"/>
<feature type="compositionally biased region" description="Acidic residues" evidence="1">
    <location>
        <begin position="168"/>
        <end position="178"/>
    </location>
</feature>
<dbReference type="STRING" id="1353009.A0A1Y2IIF3"/>
<protein>
    <submittedName>
        <fullName evidence="2">Uncharacterized protein</fullName>
    </submittedName>
</protein>
<sequence>MEVQDRTGDSGTRSAAALASGTPERPVFEQQMAQQPAEDQEDLLTLTRDRPSGADALGIDLGDWVNEEAWDNESAQPHNPEAVRHDRSVDGGSLGRSHKRARLLSPIWDEFSDIDYQSPTDPPAWGLNRPLQRDTTVESESGREGEGEERDARRSSDAMDEEHGPSDYQEEQPEEDQGGEPTWLSEDGVRNEAEASRIPEDQEEQEVLRGESVAWSPEEQMNLVEEVRELAMRQIRNAAAGREGPASAGATLRSDTDPPAARSAFVDAMAAKLFNEYLVSGGVLPRPPPRASAGPSHLSDKFARLQRSPSTPSPSERSHAASMLPTKPRVDTPYGARTRTTTRTYADRPRKGPGTGREEQEIPEMENDDRQRYDLVDRMEVDPPSAQEKSAAPPKHVAVTSKTTKKPPPKKPGVLRAEYLSETGRLRVTPRPVDGFPEVETLGPGDRTRHTMERALKHWRSEPTNTKLLAEVFAIERYDLKTATETARRLGRTIAIISDEEEPSVQTPQEKPDDVPALHAPTATLITDLSPRARSLLLDQGTWSTKDITFTVYERERENPTFLLALEGFTQDRPDAVARIVRETLEANPAFSNIENIVLKNPKLMARNPDTVALAMSFIKSLHVKMRRLADDDDTSLLVTYVYMRSPAYTTKEWEVWRESLFDHDFTGRNGRQVKVLPFPED</sequence>
<feature type="compositionally biased region" description="Basic and acidic residues" evidence="1">
    <location>
        <begin position="187"/>
        <end position="200"/>
    </location>
</feature>
<evidence type="ECO:0000313" key="2">
    <source>
        <dbReference type="EMBL" id="OSD00925.1"/>
    </source>
</evidence>
<dbReference type="AlphaFoldDB" id="A0A1Y2IIF3"/>
<organism evidence="2 3">
    <name type="scientific">Trametes coccinea (strain BRFM310)</name>
    <name type="common">Pycnoporus coccineus</name>
    <dbReference type="NCBI Taxonomy" id="1353009"/>
    <lineage>
        <taxon>Eukaryota</taxon>
        <taxon>Fungi</taxon>
        <taxon>Dikarya</taxon>
        <taxon>Basidiomycota</taxon>
        <taxon>Agaricomycotina</taxon>
        <taxon>Agaricomycetes</taxon>
        <taxon>Polyporales</taxon>
        <taxon>Polyporaceae</taxon>
        <taxon>Trametes</taxon>
    </lineage>
</organism>
<feature type="region of interest" description="Disordered" evidence="1">
    <location>
        <begin position="280"/>
        <end position="414"/>
    </location>
</feature>
<accession>A0A1Y2IIF3</accession>
<reference evidence="2 3" key="1">
    <citation type="journal article" date="2015" name="Biotechnol. Biofuels">
        <title>Enhanced degradation of softwood versus hardwood by the white-rot fungus Pycnoporus coccineus.</title>
        <authorList>
            <person name="Couturier M."/>
            <person name="Navarro D."/>
            <person name="Chevret D."/>
            <person name="Henrissat B."/>
            <person name="Piumi F."/>
            <person name="Ruiz-Duenas F.J."/>
            <person name="Martinez A.T."/>
            <person name="Grigoriev I.V."/>
            <person name="Riley R."/>
            <person name="Lipzen A."/>
            <person name="Berrin J.G."/>
            <person name="Master E.R."/>
            <person name="Rosso M.N."/>
        </authorList>
    </citation>
    <scope>NUCLEOTIDE SEQUENCE [LARGE SCALE GENOMIC DNA]</scope>
    <source>
        <strain evidence="2 3">BRFM310</strain>
    </source>
</reference>
<dbReference type="Proteomes" id="UP000193067">
    <property type="component" value="Unassembled WGS sequence"/>
</dbReference>